<feature type="compositionally biased region" description="Pro residues" evidence="8">
    <location>
        <begin position="11"/>
        <end position="21"/>
    </location>
</feature>
<keyword evidence="10" id="KW-1185">Reference proteome</keyword>
<sequence>SATEASGASSPPLPPPLPPLNPSEKLVREYLLSNPQFSSSALGKVQVMTGRYTNREWAEQIAETQKKVFELVELERKQGKRYEVPKIGSEEFARTIDHTLLKLEATESQIDALCSEARTEGFKSVCVRLNYVPRCISNLKGSTVIVACVVGFHEGTQDTLLKLEEARAAVAAGASELDIVLNHTILTRTNNPEGVPSQAATQGHKRDSTADTITWKNTEANSKPQDGTIPAAGPYSVPTSSAPTSSSTPPDEADISIPDYSAIYTELASLRSLCPPPTTLKLILETSQLTPAQILAAAHLAAAANFDFIKTSTGFNGPGAKLEDVQLMVAAAEYLSTKTESNGGSPVRSHKMQVKASGGIRSLDDAVRMLEAGATRLGTSSGLWIMQESRQRLKEGEGGKKKPALVSRLYTDDSV</sequence>
<feature type="compositionally biased region" description="Polar residues" evidence="8">
    <location>
        <begin position="210"/>
        <end position="225"/>
    </location>
</feature>
<evidence type="ECO:0000256" key="3">
    <source>
        <dbReference type="ARBA" id="ARBA00022490"/>
    </source>
</evidence>
<evidence type="ECO:0000256" key="2">
    <source>
        <dbReference type="ARBA" id="ARBA00012515"/>
    </source>
</evidence>
<dbReference type="SMART" id="SM01133">
    <property type="entry name" value="DeoC"/>
    <property type="match status" value="1"/>
</dbReference>
<dbReference type="PANTHER" id="PTHR10889">
    <property type="entry name" value="DEOXYRIBOSE-PHOSPHATE ALDOLASE"/>
    <property type="match status" value="1"/>
</dbReference>
<dbReference type="GO" id="GO:0016052">
    <property type="term" value="P:carbohydrate catabolic process"/>
    <property type="evidence" value="ECO:0007669"/>
    <property type="project" value="TreeGrafter"/>
</dbReference>
<evidence type="ECO:0000256" key="8">
    <source>
        <dbReference type="SAM" id="MobiDB-lite"/>
    </source>
</evidence>
<feature type="compositionally biased region" description="Basic and acidic residues" evidence="8">
    <location>
        <begin position="391"/>
        <end position="400"/>
    </location>
</feature>
<keyword evidence="5" id="KW-0704">Schiff base</keyword>
<evidence type="ECO:0000256" key="1">
    <source>
        <dbReference type="ARBA" id="ARBA00010936"/>
    </source>
</evidence>
<dbReference type="OrthoDB" id="70823at2759"/>
<evidence type="ECO:0000256" key="7">
    <source>
        <dbReference type="ARBA" id="ARBA00048791"/>
    </source>
</evidence>
<dbReference type="AlphaFoldDB" id="A0A6A6JAM2"/>
<feature type="non-terminal residue" evidence="9">
    <location>
        <position position="415"/>
    </location>
</feature>
<dbReference type="Proteomes" id="UP000800097">
    <property type="component" value="Unassembled WGS sequence"/>
</dbReference>
<feature type="region of interest" description="Disordered" evidence="8">
    <location>
        <begin position="1"/>
        <end position="22"/>
    </location>
</feature>
<dbReference type="HAMAP" id="MF_00114">
    <property type="entry name" value="DeoC_type1"/>
    <property type="match status" value="1"/>
</dbReference>
<evidence type="ECO:0000256" key="6">
    <source>
        <dbReference type="ARBA" id="ARBA00032755"/>
    </source>
</evidence>
<reference evidence="9" key="1">
    <citation type="journal article" date="2020" name="Stud. Mycol.">
        <title>101 Dothideomycetes genomes: a test case for predicting lifestyles and emergence of pathogens.</title>
        <authorList>
            <person name="Haridas S."/>
            <person name="Albert R."/>
            <person name="Binder M."/>
            <person name="Bloem J."/>
            <person name="Labutti K."/>
            <person name="Salamov A."/>
            <person name="Andreopoulos B."/>
            <person name="Baker S."/>
            <person name="Barry K."/>
            <person name="Bills G."/>
            <person name="Bluhm B."/>
            <person name="Cannon C."/>
            <person name="Castanera R."/>
            <person name="Culley D."/>
            <person name="Daum C."/>
            <person name="Ezra D."/>
            <person name="Gonzalez J."/>
            <person name="Henrissat B."/>
            <person name="Kuo A."/>
            <person name="Liang C."/>
            <person name="Lipzen A."/>
            <person name="Lutzoni F."/>
            <person name="Magnuson J."/>
            <person name="Mondo S."/>
            <person name="Nolan M."/>
            <person name="Ohm R."/>
            <person name="Pangilinan J."/>
            <person name="Park H.-J."/>
            <person name="Ramirez L."/>
            <person name="Alfaro M."/>
            <person name="Sun H."/>
            <person name="Tritt A."/>
            <person name="Yoshinaga Y."/>
            <person name="Zwiers L.-H."/>
            <person name="Turgeon B."/>
            <person name="Goodwin S."/>
            <person name="Spatafora J."/>
            <person name="Crous P."/>
            <person name="Grigoriev I."/>
        </authorList>
    </citation>
    <scope>NUCLEOTIDE SEQUENCE</scope>
    <source>
        <strain evidence="9">CBS 379.55</strain>
    </source>
</reference>
<dbReference type="InterPro" id="IPR013785">
    <property type="entry name" value="Aldolase_TIM"/>
</dbReference>
<keyword evidence="3" id="KW-0963">Cytoplasm</keyword>
<dbReference type="PANTHER" id="PTHR10889:SF1">
    <property type="entry name" value="DEOXYRIBOSE-PHOSPHATE ALDOLASE"/>
    <property type="match status" value="1"/>
</dbReference>
<dbReference type="GO" id="GO:0004139">
    <property type="term" value="F:deoxyribose-phosphate aldolase activity"/>
    <property type="evidence" value="ECO:0007669"/>
    <property type="project" value="UniProtKB-EC"/>
</dbReference>
<dbReference type="InterPro" id="IPR011343">
    <property type="entry name" value="DeoC"/>
</dbReference>
<dbReference type="GO" id="GO:0005737">
    <property type="term" value="C:cytoplasm"/>
    <property type="evidence" value="ECO:0007669"/>
    <property type="project" value="InterPro"/>
</dbReference>
<proteinExistence type="inferred from homology"/>
<dbReference type="UniPathway" id="UPA00002">
    <property type="reaction ID" value="UER00468"/>
</dbReference>
<dbReference type="SUPFAM" id="SSF51569">
    <property type="entry name" value="Aldolase"/>
    <property type="match status" value="1"/>
</dbReference>
<evidence type="ECO:0000313" key="9">
    <source>
        <dbReference type="EMBL" id="KAF2273650.1"/>
    </source>
</evidence>
<comment type="similarity">
    <text evidence="1">Belongs to the DeoC/FbaB aldolase family. DeoC type 1 subfamily.</text>
</comment>
<comment type="catalytic activity">
    <reaction evidence="7">
        <text>2-deoxy-D-ribose 5-phosphate = D-glyceraldehyde 3-phosphate + acetaldehyde</text>
        <dbReference type="Rhea" id="RHEA:12821"/>
        <dbReference type="ChEBI" id="CHEBI:15343"/>
        <dbReference type="ChEBI" id="CHEBI:59776"/>
        <dbReference type="ChEBI" id="CHEBI:62877"/>
        <dbReference type="EC" id="4.1.2.4"/>
    </reaction>
</comment>
<dbReference type="GeneID" id="54548093"/>
<protein>
    <recommendedName>
        <fullName evidence="2">deoxyribose-phosphate aldolase</fullName>
        <ecNumber evidence="2">4.1.2.4</ecNumber>
    </recommendedName>
    <alternativeName>
        <fullName evidence="6">2-deoxy-D-ribose 5-phosphate aldolase</fullName>
    </alternativeName>
</protein>
<dbReference type="EMBL" id="ML986508">
    <property type="protein sequence ID" value="KAF2273650.1"/>
    <property type="molecule type" value="Genomic_DNA"/>
</dbReference>
<keyword evidence="4" id="KW-0456">Lyase</keyword>
<dbReference type="GO" id="GO:0009264">
    <property type="term" value="P:deoxyribonucleotide catabolic process"/>
    <property type="evidence" value="ECO:0007669"/>
    <property type="project" value="InterPro"/>
</dbReference>
<evidence type="ECO:0000313" key="10">
    <source>
        <dbReference type="Proteomes" id="UP000800097"/>
    </source>
</evidence>
<feature type="compositionally biased region" description="Low complexity" evidence="8">
    <location>
        <begin position="234"/>
        <end position="250"/>
    </location>
</feature>
<organism evidence="9 10">
    <name type="scientific">Westerdykella ornata</name>
    <dbReference type="NCBI Taxonomy" id="318751"/>
    <lineage>
        <taxon>Eukaryota</taxon>
        <taxon>Fungi</taxon>
        <taxon>Dikarya</taxon>
        <taxon>Ascomycota</taxon>
        <taxon>Pezizomycotina</taxon>
        <taxon>Dothideomycetes</taxon>
        <taxon>Pleosporomycetidae</taxon>
        <taxon>Pleosporales</taxon>
        <taxon>Sporormiaceae</taxon>
        <taxon>Westerdykella</taxon>
    </lineage>
</organism>
<dbReference type="RefSeq" id="XP_033651189.1">
    <property type="nucleotide sequence ID" value="XM_033794918.1"/>
</dbReference>
<evidence type="ECO:0000256" key="4">
    <source>
        <dbReference type="ARBA" id="ARBA00023239"/>
    </source>
</evidence>
<name>A0A6A6JAM2_WESOR</name>
<dbReference type="Gene3D" id="3.20.20.70">
    <property type="entry name" value="Aldolase class I"/>
    <property type="match status" value="2"/>
</dbReference>
<dbReference type="InterPro" id="IPR028581">
    <property type="entry name" value="DeoC_typeI"/>
</dbReference>
<gene>
    <name evidence="9" type="ORF">EI97DRAFT_357506</name>
</gene>
<feature type="region of interest" description="Disordered" evidence="8">
    <location>
        <begin position="188"/>
        <end position="254"/>
    </location>
</feature>
<dbReference type="EC" id="4.1.2.4" evidence="2"/>
<dbReference type="GO" id="GO:0046386">
    <property type="term" value="P:deoxyribose phosphate catabolic process"/>
    <property type="evidence" value="ECO:0007669"/>
    <property type="project" value="UniProtKB-UniPathway"/>
</dbReference>
<dbReference type="Pfam" id="PF01791">
    <property type="entry name" value="DeoC"/>
    <property type="match status" value="1"/>
</dbReference>
<feature type="non-terminal residue" evidence="9">
    <location>
        <position position="1"/>
    </location>
</feature>
<accession>A0A6A6JAM2</accession>
<dbReference type="InterPro" id="IPR002915">
    <property type="entry name" value="DeoC/FbaB/LacD_aldolase"/>
</dbReference>
<feature type="region of interest" description="Disordered" evidence="8">
    <location>
        <begin position="391"/>
        <end position="415"/>
    </location>
</feature>
<evidence type="ECO:0000256" key="5">
    <source>
        <dbReference type="ARBA" id="ARBA00023270"/>
    </source>
</evidence>